<dbReference type="Proteomes" id="UP000054058">
    <property type="component" value="Unassembled WGS sequence"/>
</dbReference>
<evidence type="ECO:0000313" key="2">
    <source>
        <dbReference type="Proteomes" id="UP000054058"/>
    </source>
</evidence>
<dbReference type="EMBL" id="JAMB01000019">
    <property type="protein sequence ID" value="ETX09541.1"/>
    <property type="molecule type" value="Genomic_DNA"/>
</dbReference>
<dbReference type="AlphaFoldDB" id="X7E303"/>
<evidence type="ECO:0000313" key="1">
    <source>
        <dbReference type="EMBL" id="ETX09541.1"/>
    </source>
</evidence>
<accession>X7E303</accession>
<sequence length="80" mass="9155">MCIFELGSCLQNANQLASTVCQIAMGLKFTHKKSKGFLTYPTFINIQATSYSLHLLVQCISIDHHQLDHLRQVNQFEKEE</sequence>
<comment type="caution">
    <text evidence="1">The sequence shown here is derived from an EMBL/GenBank/DDBJ whole genome shotgun (WGS) entry which is preliminary data.</text>
</comment>
<protein>
    <submittedName>
        <fullName evidence="1">Uncharacterized protein</fullName>
    </submittedName>
</protein>
<proteinExistence type="predicted"/>
<keyword evidence="2" id="KW-1185">Reference proteome</keyword>
<name>X7E303_9GAMM</name>
<organism evidence="1 2">
    <name type="scientific">Marinomonas ushuaiensis DSM 15871</name>
    <dbReference type="NCBI Taxonomy" id="1122207"/>
    <lineage>
        <taxon>Bacteria</taxon>
        <taxon>Pseudomonadati</taxon>
        <taxon>Pseudomonadota</taxon>
        <taxon>Gammaproteobacteria</taxon>
        <taxon>Oceanospirillales</taxon>
        <taxon>Oceanospirillaceae</taxon>
        <taxon>Marinomonas</taxon>
    </lineage>
</organism>
<reference evidence="1 2" key="1">
    <citation type="submission" date="2014-01" db="EMBL/GenBank/DDBJ databases">
        <title>Marinomonas ushuaiensis DSM 15871 Genome Sequencing.</title>
        <authorList>
            <person name="Lai Q."/>
            <person name="Shao Z.S."/>
        </authorList>
    </citation>
    <scope>NUCLEOTIDE SEQUENCE [LARGE SCALE GENOMIC DNA]</scope>
    <source>
        <strain evidence="1 2">DSM 15871</strain>
    </source>
</reference>
<gene>
    <name evidence="1" type="ORF">MUS1_06825</name>
</gene>